<gene>
    <name evidence="1" type="ORF">SCUD_LOCUS12048</name>
</gene>
<dbReference type="Proteomes" id="UP000279833">
    <property type="component" value="Unassembled WGS sequence"/>
</dbReference>
<dbReference type="EMBL" id="UZAK01034820">
    <property type="protein sequence ID" value="VDP47162.1"/>
    <property type="molecule type" value="Genomic_DNA"/>
</dbReference>
<evidence type="ECO:0000313" key="3">
    <source>
        <dbReference type="WBParaSite" id="SCUD_0001204801-mRNA-1"/>
    </source>
</evidence>
<evidence type="ECO:0000313" key="1">
    <source>
        <dbReference type="EMBL" id="VDP47162.1"/>
    </source>
</evidence>
<protein>
    <submittedName>
        <fullName evidence="1 3">Uncharacterized protein</fullName>
    </submittedName>
</protein>
<accession>A0A183KAL3</accession>
<evidence type="ECO:0000313" key="2">
    <source>
        <dbReference type="Proteomes" id="UP000279833"/>
    </source>
</evidence>
<keyword evidence="2" id="KW-1185">Reference proteome</keyword>
<reference evidence="1 2" key="2">
    <citation type="submission" date="2018-11" db="EMBL/GenBank/DDBJ databases">
        <authorList>
            <consortium name="Pathogen Informatics"/>
        </authorList>
    </citation>
    <scope>NUCLEOTIDE SEQUENCE [LARGE SCALE GENOMIC DNA]</scope>
    <source>
        <strain evidence="1">Dakar</strain>
        <strain evidence="2">Dakar, Senegal</strain>
    </source>
</reference>
<sequence length="57" mass="6194">MEIDFDDGLLQEVELILGLIEALHRFSLLRLRAAIASCSIAANPDDSDCLANSSSLF</sequence>
<proteinExistence type="predicted"/>
<reference evidence="3" key="1">
    <citation type="submission" date="2016-06" db="UniProtKB">
        <authorList>
            <consortium name="WormBaseParasite"/>
        </authorList>
    </citation>
    <scope>IDENTIFICATION</scope>
</reference>
<dbReference type="WBParaSite" id="SCUD_0001204801-mRNA-1">
    <property type="protein sequence ID" value="SCUD_0001204801-mRNA-1"/>
    <property type="gene ID" value="SCUD_0001204801"/>
</dbReference>
<organism evidence="3">
    <name type="scientific">Schistosoma curassoni</name>
    <dbReference type="NCBI Taxonomy" id="6186"/>
    <lineage>
        <taxon>Eukaryota</taxon>
        <taxon>Metazoa</taxon>
        <taxon>Spiralia</taxon>
        <taxon>Lophotrochozoa</taxon>
        <taxon>Platyhelminthes</taxon>
        <taxon>Trematoda</taxon>
        <taxon>Digenea</taxon>
        <taxon>Strigeidida</taxon>
        <taxon>Schistosomatoidea</taxon>
        <taxon>Schistosomatidae</taxon>
        <taxon>Schistosoma</taxon>
    </lineage>
</organism>
<dbReference type="AlphaFoldDB" id="A0A183KAL3"/>
<name>A0A183KAL3_9TREM</name>